<proteinExistence type="predicted"/>
<name>A0A9D9HDU0_9BACT</name>
<dbReference type="AlphaFoldDB" id="A0A9D9HDU0"/>
<dbReference type="EMBL" id="JADIMQ010000018">
    <property type="protein sequence ID" value="MBO8447886.1"/>
    <property type="molecule type" value="Genomic_DNA"/>
</dbReference>
<reference evidence="3" key="1">
    <citation type="submission" date="2020-10" db="EMBL/GenBank/DDBJ databases">
        <authorList>
            <person name="Gilroy R."/>
        </authorList>
    </citation>
    <scope>NUCLEOTIDE SEQUENCE</scope>
    <source>
        <strain evidence="3">20514</strain>
    </source>
</reference>
<accession>A0A9D9HDU0</accession>
<dbReference type="Proteomes" id="UP000810252">
    <property type="component" value="Unassembled WGS sequence"/>
</dbReference>
<dbReference type="PROSITE" id="PS51257">
    <property type="entry name" value="PROKAR_LIPOPROTEIN"/>
    <property type="match status" value="1"/>
</dbReference>
<evidence type="ECO:0000259" key="2">
    <source>
        <dbReference type="Pfam" id="PF13568"/>
    </source>
</evidence>
<keyword evidence="1" id="KW-0732">Signal</keyword>
<gene>
    <name evidence="3" type="ORF">IAC29_01275</name>
</gene>
<sequence>MRKTALYIIAAAAAFFTACPVSVAQLPQGLSVEEEQEEPQVTVQTRDTTFVDGIDIETADIDSLSDGYLDSLDLSKDIPINDYTMIGVQYGVGISQVSWNPSMQQRFRFVPYNFGFLYTRYGKMFGYMPYFGIQAGVFFGQEGYQFEEDDEGYTPTLEGATGAVMNVVEVPVMAHCHFDFWKMKLMVNLGLYGGYRLSITRFGDGVTEAARNSFLDTDLRWDYGIKGGAGFAFVFDPMEIHFTAMYKHSFGSLYQPDYYSQYYYRYAYPANFVFSVGVHFQLTKRVGKTKHQLRHEAREHLGLIKSIQSGIAPETTDEGQTEQIK</sequence>
<dbReference type="InterPro" id="IPR025665">
    <property type="entry name" value="Beta-barrel_OMP_2"/>
</dbReference>
<feature type="domain" description="Outer membrane protein beta-barrel" evidence="2">
    <location>
        <begin position="86"/>
        <end position="253"/>
    </location>
</feature>
<dbReference type="Pfam" id="PF13568">
    <property type="entry name" value="OMP_b-brl_2"/>
    <property type="match status" value="1"/>
</dbReference>
<evidence type="ECO:0000313" key="4">
    <source>
        <dbReference type="Proteomes" id="UP000810252"/>
    </source>
</evidence>
<protein>
    <submittedName>
        <fullName evidence="3">PorT family protein</fullName>
    </submittedName>
</protein>
<evidence type="ECO:0000313" key="3">
    <source>
        <dbReference type="EMBL" id="MBO8447886.1"/>
    </source>
</evidence>
<evidence type="ECO:0000256" key="1">
    <source>
        <dbReference type="SAM" id="SignalP"/>
    </source>
</evidence>
<organism evidence="3 4">
    <name type="scientific">Candidatus Cryptobacteroides merdigallinarum</name>
    <dbReference type="NCBI Taxonomy" id="2840770"/>
    <lineage>
        <taxon>Bacteria</taxon>
        <taxon>Pseudomonadati</taxon>
        <taxon>Bacteroidota</taxon>
        <taxon>Bacteroidia</taxon>
        <taxon>Bacteroidales</taxon>
        <taxon>Candidatus Cryptobacteroides</taxon>
    </lineage>
</organism>
<feature type="chain" id="PRO_5039249458" evidence="1">
    <location>
        <begin position="24"/>
        <end position="325"/>
    </location>
</feature>
<feature type="signal peptide" evidence="1">
    <location>
        <begin position="1"/>
        <end position="23"/>
    </location>
</feature>
<comment type="caution">
    <text evidence="3">The sequence shown here is derived from an EMBL/GenBank/DDBJ whole genome shotgun (WGS) entry which is preliminary data.</text>
</comment>
<reference evidence="3" key="2">
    <citation type="journal article" date="2021" name="PeerJ">
        <title>Extensive microbial diversity within the chicken gut microbiome revealed by metagenomics and culture.</title>
        <authorList>
            <person name="Gilroy R."/>
            <person name="Ravi A."/>
            <person name="Getino M."/>
            <person name="Pursley I."/>
            <person name="Horton D.L."/>
            <person name="Alikhan N.F."/>
            <person name="Baker D."/>
            <person name="Gharbi K."/>
            <person name="Hall N."/>
            <person name="Watson M."/>
            <person name="Adriaenssens E.M."/>
            <person name="Foster-Nyarko E."/>
            <person name="Jarju S."/>
            <person name="Secka A."/>
            <person name="Antonio M."/>
            <person name="Oren A."/>
            <person name="Chaudhuri R.R."/>
            <person name="La Ragione R."/>
            <person name="Hildebrand F."/>
            <person name="Pallen M.J."/>
        </authorList>
    </citation>
    <scope>NUCLEOTIDE SEQUENCE</scope>
    <source>
        <strain evidence="3">20514</strain>
    </source>
</reference>